<dbReference type="EMBL" id="FUIG01000046">
    <property type="protein sequence ID" value="SJM33957.1"/>
    <property type="molecule type" value="Genomic_DNA"/>
</dbReference>
<dbReference type="AlphaFoldDB" id="A0A2P9AS91"/>
<gene>
    <name evidence="1" type="ORF">BQ8482_380140</name>
</gene>
<evidence type="ECO:0000313" key="2">
    <source>
        <dbReference type="Proteomes" id="UP000245698"/>
    </source>
</evidence>
<keyword evidence="2" id="KW-1185">Reference proteome</keyword>
<evidence type="ECO:0000313" key="1">
    <source>
        <dbReference type="EMBL" id="SJM33957.1"/>
    </source>
</evidence>
<reference evidence="2" key="1">
    <citation type="submission" date="2016-12" db="EMBL/GenBank/DDBJ databases">
        <authorList>
            <person name="Brunel B."/>
        </authorList>
    </citation>
    <scope>NUCLEOTIDE SEQUENCE [LARGE SCALE GENOMIC DNA]</scope>
</reference>
<proteinExistence type="predicted"/>
<accession>A0A2P9AS91</accession>
<name>A0A2P9AS91_9HYPH</name>
<dbReference type="Proteomes" id="UP000245698">
    <property type="component" value="Unassembled WGS sequence"/>
</dbReference>
<protein>
    <submittedName>
        <fullName evidence="1">Uncharacterized protein</fullName>
    </submittedName>
</protein>
<sequence length="123" mass="13454">MTKRAGRRDVRFLAHPRLQMGVGWLAQSHVGWIGWHPAHPSVEVVRTFPYDGSAAASLTAAPSRAAVAAVLVRGRALRTLRRSDPFSSAKLNCAVRPEVPTCGPITEFTTLCWSKAFKDAIMQ</sequence>
<organism evidence="1 2">
    <name type="scientific">Mesorhizobium delmotii</name>
    <dbReference type="NCBI Taxonomy" id="1631247"/>
    <lineage>
        <taxon>Bacteria</taxon>
        <taxon>Pseudomonadati</taxon>
        <taxon>Pseudomonadota</taxon>
        <taxon>Alphaproteobacteria</taxon>
        <taxon>Hyphomicrobiales</taxon>
        <taxon>Phyllobacteriaceae</taxon>
        <taxon>Mesorhizobium</taxon>
    </lineage>
</organism>